<reference evidence="1" key="1">
    <citation type="journal article" date="2016" name="Front. Cell. Infect. Microbiol.">
        <title>Evolution and Diversity of the Antimicrobial Resistance Associated Mobilome in Streptococcus suis: A Probable Mobile Genetic Elements Reservoir for Other Streptococci.</title>
        <authorList>
            <person name="Huang J."/>
            <person name="Ma J."/>
            <person name="Shang K."/>
            <person name="Hu X."/>
            <person name="Liang Y."/>
            <person name="Li D."/>
            <person name="Wu Z."/>
            <person name="Dai L."/>
            <person name="Chen L."/>
            <person name="Wang L."/>
        </authorList>
    </citation>
    <scope>NUCLEOTIDE SEQUENCE</scope>
    <source>
        <strain evidence="1">TZ080501</strain>
    </source>
</reference>
<sequence>MKQAQGITEQLKAENALEWTGCLNNIRACAREIVEKEIIFA</sequence>
<dbReference type="AlphaFoldDB" id="A0A1X9I4H9"/>
<name>A0A1X9I4H9_STRSU</name>
<protein>
    <submittedName>
        <fullName evidence="1">TnpV</fullName>
    </submittedName>
</protein>
<dbReference type="EMBL" id="KX077897">
    <property type="protein sequence ID" value="ANJ64641.1"/>
    <property type="molecule type" value="Genomic_DNA"/>
</dbReference>
<dbReference type="InterPro" id="IPR026989">
    <property type="entry name" value="TnpV"/>
</dbReference>
<proteinExistence type="predicted"/>
<evidence type="ECO:0000313" key="1">
    <source>
        <dbReference type="EMBL" id="ANJ64641.1"/>
    </source>
</evidence>
<dbReference type="Pfam" id="PF14198">
    <property type="entry name" value="TnpV"/>
    <property type="match status" value="1"/>
</dbReference>
<organism evidence="1">
    <name type="scientific">Streptococcus suis</name>
    <dbReference type="NCBI Taxonomy" id="1307"/>
    <lineage>
        <taxon>Bacteria</taxon>
        <taxon>Bacillati</taxon>
        <taxon>Bacillota</taxon>
        <taxon>Bacilli</taxon>
        <taxon>Lactobacillales</taxon>
        <taxon>Streptococcaceae</taxon>
        <taxon>Streptococcus</taxon>
    </lineage>
</organism>
<accession>A0A1X9I4H9</accession>